<dbReference type="InterPro" id="IPR003615">
    <property type="entry name" value="HNH_nuc"/>
</dbReference>
<dbReference type="PANTHER" id="PTHR39639:SF1">
    <property type="entry name" value="DUF262 DOMAIN-CONTAINING PROTEIN"/>
    <property type="match status" value="1"/>
</dbReference>
<proteinExistence type="predicted"/>
<dbReference type="PANTHER" id="PTHR39639">
    <property type="entry name" value="CHROMOSOME 16, WHOLE GENOME SHOTGUN SEQUENCE"/>
    <property type="match status" value="1"/>
</dbReference>
<reference evidence="2 3" key="1">
    <citation type="submission" date="2018-10" db="EMBL/GenBank/DDBJ databases">
        <title>Natrarchaeobius chitinivorans gen. nov., sp. nov., and Natrarchaeobius haloalkaliphilus sp. nov., alkaliphilic, chitin-utilizing haloarchaea from hypersaline alkaline lakes.</title>
        <authorList>
            <person name="Sorokin D.Y."/>
            <person name="Elcheninov A.G."/>
            <person name="Kostrikina N.A."/>
            <person name="Bale N.J."/>
            <person name="Sinninghe Damste J.S."/>
            <person name="Khijniak T.V."/>
            <person name="Kublanov I.V."/>
            <person name="Toshchakov S.V."/>
        </authorList>
    </citation>
    <scope>NUCLEOTIDE SEQUENCE [LARGE SCALE GENOMIC DNA]</scope>
    <source>
        <strain evidence="2 3">AArcht7</strain>
    </source>
</reference>
<name>A0A3N6N2G0_NATCH</name>
<gene>
    <name evidence="2" type="ORF">EA472_05730</name>
</gene>
<organism evidence="2 3">
    <name type="scientific">Natrarchaeobius chitinivorans</name>
    <dbReference type="NCBI Taxonomy" id="1679083"/>
    <lineage>
        <taxon>Archaea</taxon>
        <taxon>Methanobacteriati</taxon>
        <taxon>Methanobacteriota</taxon>
        <taxon>Stenosarchaea group</taxon>
        <taxon>Halobacteria</taxon>
        <taxon>Halobacteriales</taxon>
        <taxon>Natrialbaceae</taxon>
        <taxon>Natrarchaeobius</taxon>
    </lineage>
</organism>
<sequence>MALQHENALIQQQKNWQLRQFGNPRKDFIKRPPYQRKSVWKRKKQKSLMESFLLDLYVPPVVLRSITHDTVQKYEVVDGQQRITAIQEYLNNEYKLADSQRIRELDERHDRNFAGNYYEDLSEDDQAVISDDCTLTVDILQGINDPKNPEHQRLATQVFWRLQQGESLNTLEENHSKITSPVRNYIVERADDISFDYEDYRSLDNNENRHPFFGLLNYGNNRLKHLGLLARFLLIEIADGPAYVTGTRVTQLFDCEKGSLNPKEDQTAFRNRKIVKRADEMLDLLYDIFKDAEMMTSDGKVVYFENEYFIITLYTLIRELQFGNYRFTSSHYDEIRQFVREFYNRVENEPSGDGAVLRFKSNSQQSDDPVAARHWIMMNEFWEYDPGIIELDNQRLFSHAQRVAIFLRDDRICGQCLEEELEALGPNDDKAKAKKRARVDWSDWDADHIVMHAEGGETSIENGQVRCPAHNRSDNII</sequence>
<evidence type="ECO:0000259" key="1">
    <source>
        <dbReference type="Pfam" id="PF03235"/>
    </source>
</evidence>
<protein>
    <submittedName>
        <fullName evidence="2">DUF262 domain-containing protein</fullName>
    </submittedName>
</protein>
<evidence type="ECO:0000313" key="3">
    <source>
        <dbReference type="Proteomes" id="UP000281431"/>
    </source>
</evidence>
<dbReference type="AlphaFoldDB" id="A0A3N6N2G0"/>
<dbReference type="CDD" id="cd00085">
    <property type="entry name" value="HNHc"/>
    <property type="match status" value="1"/>
</dbReference>
<dbReference type="Gene3D" id="1.10.30.50">
    <property type="match status" value="1"/>
</dbReference>
<dbReference type="OrthoDB" id="350082at2157"/>
<dbReference type="EMBL" id="REFZ01000003">
    <property type="protein sequence ID" value="RQH01817.1"/>
    <property type="molecule type" value="Genomic_DNA"/>
</dbReference>
<dbReference type="InterPro" id="IPR004919">
    <property type="entry name" value="GmrSD_N"/>
</dbReference>
<dbReference type="Pfam" id="PF03235">
    <property type="entry name" value="GmrSD_N"/>
    <property type="match status" value="1"/>
</dbReference>
<dbReference type="SUPFAM" id="SSF110849">
    <property type="entry name" value="ParB/Sulfiredoxin"/>
    <property type="match status" value="1"/>
</dbReference>
<comment type="caution">
    <text evidence="2">The sequence shown here is derived from an EMBL/GenBank/DDBJ whole genome shotgun (WGS) entry which is preliminary data.</text>
</comment>
<feature type="domain" description="GmrSD restriction endonucleases N-terminal" evidence="1">
    <location>
        <begin position="23"/>
        <end position="229"/>
    </location>
</feature>
<accession>A0A3N6N2G0</accession>
<dbReference type="Proteomes" id="UP000281431">
    <property type="component" value="Unassembled WGS sequence"/>
</dbReference>
<evidence type="ECO:0000313" key="2">
    <source>
        <dbReference type="EMBL" id="RQH01817.1"/>
    </source>
</evidence>
<dbReference type="InterPro" id="IPR036086">
    <property type="entry name" value="ParB/Sulfiredoxin_sf"/>
</dbReference>
<keyword evidence="3" id="KW-1185">Reference proteome</keyword>